<proteinExistence type="predicted"/>
<organism evidence="1 2">
    <name type="scientific">Caerostris extrusa</name>
    <name type="common">Bark spider</name>
    <name type="synonym">Caerostris bankana</name>
    <dbReference type="NCBI Taxonomy" id="172846"/>
    <lineage>
        <taxon>Eukaryota</taxon>
        <taxon>Metazoa</taxon>
        <taxon>Ecdysozoa</taxon>
        <taxon>Arthropoda</taxon>
        <taxon>Chelicerata</taxon>
        <taxon>Arachnida</taxon>
        <taxon>Araneae</taxon>
        <taxon>Araneomorphae</taxon>
        <taxon>Entelegynae</taxon>
        <taxon>Araneoidea</taxon>
        <taxon>Araneidae</taxon>
        <taxon>Caerostris</taxon>
    </lineage>
</organism>
<evidence type="ECO:0000313" key="2">
    <source>
        <dbReference type="Proteomes" id="UP001054945"/>
    </source>
</evidence>
<sequence length="117" mass="13557">MTHQAGRNTPLGFFFLIPEAKVDCNKITTLSVRAVCASVLFREFPYHHDRKVSYLSEKEGCWSNGPCRGGWPTVDCTRRPRAINWLQIPPWLRGRSWSPMMPIDFSGNTTRLLYKRK</sequence>
<evidence type="ECO:0000313" key="1">
    <source>
        <dbReference type="EMBL" id="GIX98943.1"/>
    </source>
</evidence>
<dbReference type="Proteomes" id="UP001054945">
    <property type="component" value="Unassembled WGS sequence"/>
</dbReference>
<keyword evidence="2" id="KW-1185">Reference proteome</keyword>
<name>A0AAV4PS30_CAEEX</name>
<protein>
    <submittedName>
        <fullName evidence="1">Uncharacterized protein</fullName>
    </submittedName>
</protein>
<dbReference type="EMBL" id="BPLR01004987">
    <property type="protein sequence ID" value="GIX98943.1"/>
    <property type="molecule type" value="Genomic_DNA"/>
</dbReference>
<dbReference type="AlphaFoldDB" id="A0AAV4PS30"/>
<gene>
    <name evidence="1" type="ORF">CEXT_445521</name>
</gene>
<reference evidence="1 2" key="1">
    <citation type="submission" date="2021-06" db="EMBL/GenBank/DDBJ databases">
        <title>Caerostris extrusa draft genome.</title>
        <authorList>
            <person name="Kono N."/>
            <person name="Arakawa K."/>
        </authorList>
    </citation>
    <scope>NUCLEOTIDE SEQUENCE [LARGE SCALE GENOMIC DNA]</scope>
</reference>
<accession>A0AAV4PS30</accession>
<comment type="caution">
    <text evidence="1">The sequence shown here is derived from an EMBL/GenBank/DDBJ whole genome shotgun (WGS) entry which is preliminary data.</text>
</comment>